<dbReference type="Proteomes" id="UP000095706">
    <property type="component" value="Unassembled WGS sequence"/>
</dbReference>
<feature type="transmembrane region" description="Helical" evidence="1">
    <location>
        <begin position="7"/>
        <end position="25"/>
    </location>
</feature>
<gene>
    <name evidence="3" type="primary">spmB</name>
    <name evidence="3" type="ORF">ERS852406_00437</name>
</gene>
<proteinExistence type="predicted"/>
<accession>A0A173YE72</accession>
<evidence type="ECO:0000313" key="4">
    <source>
        <dbReference type="Proteomes" id="UP000095706"/>
    </source>
</evidence>
<dbReference type="InterPro" id="IPR052549">
    <property type="entry name" value="SpmB"/>
</dbReference>
<organism evidence="3 4">
    <name type="scientific">Fusicatenibacter saccharivorans</name>
    <dbReference type="NCBI Taxonomy" id="1150298"/>
    <lineage>
        <taxon>Bacteria</taxon>
        <taxon>Bacillati</taxon>
        <taxon>Bacillota</taxon>
        <taxon>Clostridia</taxon>
        <taxon>Lachnospirales</taxon>
        <taxon>Lachnospiraceae</taxon>
        <taxon>Fusicatenibacter</taxon>
    </lineage>
</organism>
<evidence type="ECO:0000259" key="2">
    <source>
        <dbReference type="Pfam" id="PF07670"/>
    </source>
</evidence>
<dbReference type="InterPro" id="IPR011642">
    <property type="entry name" value="Gate_dom"/>
</dbReference>
<evidence type="ECO:0000313" key="3">
    <source>
        <dbReference type="EMBL" id="CUN61088.1"/>
    </source>
</evidence>
<feature type="transmembrane region" description="Helical" evidence="1">
    <location>
        <begin position="45"/>
        <end position="62"/>
    </location>
</feature>
<dbReference type="PANTHER" id="PTHR35793">
    <property type="entry name" value="INNER MEMBRANE PROTEIN YJIG"/>
    <property type="match status" value="1"/>
</dbReference>
<feature type="transmembrane region" description="Helical" evidence="1">
    <location>
        <begin position="118"/>
        <end position="141"/>
    </location>
</feature>
<keyword evidence="1" id="KW-0812">Transmembrane</keyword>
<feature type="transmembrane region" description="Helical" evidence="1">
    <location>
        <begin position="153"/>
        <end position="173"/>
    </location>
</feature>
<feature type="transmembrane region" description="Helical" evidence="1">
    <location>
        <begin position="74"/>
        <end position="98"/>
    </location>
</feature>
<feature type="domain" description="Nucleoside transporter/FeoB GTPase Gate" evidence="2">
    <location>
        <begin position="46"/>
        <end position="146"/>
    </location>
</feature>
<dbReference type="GO" id="GO:0005886">
    <property type="term" value="C:plasma membrane"/>
    <property type="evidence" value="ECO:0007669"/>
    <property type="project" value="TreeGrafter"/>
</dbReference>
<dbReference type="RefSeq" id="WP_055226187.1">
    <property type="nucleotide sequence ID" value="NZ_CYYV01000002.1"/>
</dbReference>
<dbReference type="Pfam" id="PF07670">
    <property type="entry name" value="Gate"/>
    <property type="match status" value="1"/>
</dbReference>
<keyword evidence="1" id="KW-0472">Membrane</keyword>
<dbReference type="PANTHER" id="PTHR35793:SF2">
    <property type="entry name" value="INNER MEMBRANE PROTEIN YJIG"/>
    <property type="match status" value="1"/>
</dbReference>
<protein>
    <submittedName>
        <fullName evidence="3">Spore maturation protein B</fullName>
    </submittedName>
</protein>
<dbReference type="AlphaFoldDB" id="A0A173YE72"/>
<sequence>MRILSALSDLMVPVLIFYVVGLGLLMKQDVFGDFLNGAKDGMRTVIGIVPTLIGLMAAVGVLRSSGFLEDFGKLLGTVLEPAGIPSALVPLGVVRLFSNSAAVSLLLDLYKEAGCDSFAGRAASIMMSCTETVFYTMAVYFGAVHIKKTRYTLAGALLSSLVGMAVSIALAGLL</sequence>
<name>A0A173YE72_9FIRM</name>
<dbReference type="EMBL" id="CYYV01000002">
    <property type="protein sequence ID" value="CUN61088.1"/>
    <property type="molecule type" value="Genomic_DNA"/>
</dbReference>
<keyword evidence="1" id="KW-1133">Transmembrane helix</keyword>
<reference evidence="3 4" key="1">
    <citation type="submission" date="2015-09" db="EMBL/GenBank/DDBJ databases">
        <authorList>
            <consortium name="Pathogen Informatics"/>
        </authorList>
    </citation>
    <scope>NUCLEOTIDE SEQUENCE [LARGE SCALE GENOMIC DNA]</scope>
    <source>
        <strain evidence="3 4">2789STDY5608849</strain>
    </source>
</reference>
<evidence type="ECO:0000256" key="1">
    <source>
        <dbReference type="SAM" id="Phobius"/>
    </source>
</evidence>